<dbReference type="InterPro" id="IPR001932">
    <property type="entry name" value="PPM-type_phosphatase-like_dom"/>
</dbReference>
<dbReference type="InterPro" id="IPR036457">
    <property type="entry name" value="PPM-type-like_dom_sf"/>
</dbReference>
<evidence type="ECO:0000313" key="4">
    <source>
        <dbReference type="EMBL" id="GAA0350070.1"/>
    </source>
</evidence>
<dbReference type="InterPro" id="IPR052016">
    <property type="entry name" value="Bact_Sigma-Reg"/>
</dbReference>
<feature type="transmembrane region" description="Helical" evidence="2">
    <location>
        <begin position="61"/>
        <end position="80"/>
    </location>
</feature>
<reference evidence="5" key="1">
    <citation type="journal article" date="2019" name="Int. J. Syst. Evol. Microbiol.">
        <title>The Global Catalogue of Microorganisms (GCM) 10K type strain sequencing project: providing services to taxonomists for standard genome sequencing and annotation.</title>
        <authorList>
            <consortium name="The Broad Institute Genomics Platform"/>
            <consortium name="The Broad Institute Genome Sequencing Center for Infectious Disease"/>
            <person name="Wu L."/>
            <person name="Ma J."/>
        </authorList>
    </citation>
    <scope>NUCLEOTIDE SEQUENCE [LARGE SCALE GENOMIC DNA]</scope>
    <source>
        <strain evidence="5">JCM 4565</strain>
    </source>
</reference>
<dbReference type="SUPFAM" id="SSF81606">
    <property type="entry name" value="PP2C-like"/>
    <property type="match status" value="1"/>
</dbReference>
<dbReference type="EMBL" id="BAAABW010000016">
    <property type="protein sequence ID" value="GAA0350070.1"/>
    <property type="molecule type" value="Genomic_DNA"/>
</dbReference>
<keyword evidence="5" id="KW-1185">Reference proteome</keyword>
<feature type="transmembrane region" description="Helical" evidence="2">
    <location>
        <begin position="21"/>
        <end position="41"/>
    </location>
</feature>
<evidence type="ECO:0000259" key="3">
    <source>
        <dbReference type="SMART" id="SM00331"/>
    </source>
</evidence>
<accession>A0ABP3GRY4</accession>
<gene>
    <name evidence="4" type="ORF">GCM10010319_28610</name>
</gene>
<dbReference type="PANTHER" id="PTHR43156">
    <property type="entry name" value="STAGE II SPORULATION PROTEIN E-RELATED"/>
    <property type="match status" value="1"/>
</dbReference>
<protein>
    <submittedName>
        <fullName evidence="4">PP2C family protein-serine/threonine phosphatase</fullName>
    </submittedName>
</protein>
<organism evidence="4 5">
    <name type="scientific">Streptomyces blastmyceticus</name>
    <dbReference type="NCBI Taxonomy" id="68180"/>
    <lineage>
        <taxon>Bacteria</taxon>
        <taxon>Bacillati</taxon>
        <taxon>Actinomycetota</taxon>
        <taxon>Actinomycetes</taxon>
        <taxon>Kitasatosporales</taxon>
        <taxon>Streptomycetaceae</taxon>
        <taxon>Streptomyces</taxon>
    </lineage>
</organism>
<evidence type="ECO:0000256" key="1">
    <source>
        <dbReference type="ARBA" id="ARBA00022801"/>
    </source>
</evidence>
<evidence type="ECO:0000256" key="2">
    <source>
        <dbReference type="SAM" id="Phobius"/>
    </source>
</evidence>
<keyword evidence="2" id="KW-0812">Transmembrane</keyword>
<dbReference type="RefSeq" id="WP_344118180.1">
    <property type="nucleotide sequence ID" value="NZ_BAAABW010000016.1"/>
</dbReference>
<evidence type="ECO:0000313" key="5">
    <source>
        <dbReference type="Proteomes" id="UP001500063"/>
    </source>
</evidence>
<keyword evidence="2" id="KW-1133">Transmembrane helix</keyword>
<dbReference type="Gene3D" id="3.60.40.10">
    <property type="entry name" value="PPM-type phosphatase domain"/>
    <property type="match status" value="1"/>
</dbReference>
<name>A0ABP3GRY4_9ACTN</name>
<dbReference type="Proteomes" id="UP001500063">
    <property type="component" value="Unassembled WGS sequence"/>
</dbReference>
<comment type="caution">
    <text evidence="4">The sequence shown here is derived from an EMBL/GenBank/DDBJ whole genome shotgun (WGS) entry which is preliminary data.</text>
</comment>
<dbReference type="Pfam" id="PF07228">
    <property type="entry name" value="SpoIIE"/>
    <property type="match status" value="1"/>
</dbReference>
<feature type="domain" description="PPM-type phosphatase" evidence="3">
    <location>
        <begin position="142"/>
        <end position="364"/>
    </location>
</feature>
<dbReference type="PANTHER" id="PTHR43156:SF2">
    <property type="entry name" value="STAGE II SPORULATION PROTEIN E"/>
    <property type="match status" value="1"/>
</dbReference>
<proteinExistence type="predicted"/>
<dbReference type="SMART" id="SM00331">
    <property type="entry name" value="PP2C_SIG"/>
    <property type="match status" value="1"/>
</dbReference>
<sequence length="406" mass="42842">MGQRDGPEPEAKPLAWRAARTLPYALVIGGVLFDIGTPPAYTCAPFVNAAPLVAAPLHSLRGTAAIALAAVAASMSLTLYERADDAGQAMSEIVTVVVVSLLALGINRIARRSDQRLASARDIAETAQRAVLPSPAARIGGLRVAARYVAAEADARIGGDLYAVQDTPYGVRVIVGDVRGKGLEAVEAVAVVIGAFREAAEQERTLDALAARLERALRREGARRANLDQFEGFTTAVLAEMPVAAPVLRLVNRGHPAPLLLHPDGRTSEAEPAVPALPLGMGDLGEWPDSVEEVEFPPGSTLLLFTDGVTEARDARGVFYDPRARLTGRQFKSPDVLLDTLVADVTRHSGGRTTDDMALLAIRRGDGRPHRGGASGTVTAAGTAVRTAVDRRLESRAAPKCCPRTQ</sequence>
<keyword evidence="2" id="KW-0472">Membrane</keyword>
<feature type="transmembrane region" description="Helical" evidence="2">
    <location>
        <begin position="92"/>
        <end position="110"/>
    </location>
</feature>
<keyword evidence="1" id="KW-0378">Hydrolase</keyword>